<evidence type="ECO:0000313" key="1">
    <source>
        <dbReference type="EMBL" id="KAH7170947.1"/>
    </source>
</evidence>
<proteinExistence type="predicted"/>
<name>A0A9P9FQK2_9HYPO</name>
<protein>
    <submittedName>
        <fullName evidence="1">Uncharacterized protein</fullName>
    </submittedName>
</protein>
<organism evidence="1 2">
    <name type="scientific">Dactylonectria macrodidyma</name>
    <dbReference type="NCBI Taxonomy" id="307937"/>
    <lineage>
        <taxon>Eukaryota</taxon>
        <taxon>Fungi</taxon>
        <taxon>Dikarya</taxon>
        <taxon>Ascomycota</taxon>
        <taxon>Pezizomycotina</taxon>
        <taxon>Sordariomycetes</taxon>
        <taxon>Hypocreomycetidae</taxon>
        <taxon>Hypocreales</taxon>
        <taxon>Nectriaceae</taxon>
        <taxon>Dactylonectria</taxon>
    </lineage>
</organism>
<sequence length="105" mass="11392">MVALFAHWGQLSVSSDTAVSDVAILLILCALVDASFHISTGTLRQSSNTATSSGLKYFFSREGAVVSLCPLTDRPRIAAWAIVLRCARPHGESRHCHVPKVIHTY</sequence>
<accession>A0A9P9FQK2</accession>
<dbReference type="EMBL" id="JAGMUV010000002">
    <property type="protein sequence ID" value="KAH7170947.1"/>
    <property type="molecule type" value="Genomic_DNA"/>
</dbReference>
<dbReference type="AlphaFoldDB" id="A0A9P9FQK2"/>
<gene>
    <name evidence="1" type="ORF">EDB81DRAFT_185013</name>
</gene>
<reference evidence="1" key="1">
    <citation type="journal article" date="2021" name="Nat. Commun.">
        <title>Genetic determinants of endophytism in the Arabidopsis root mycobiome.</title>
        <authorList>
            <person name="Mesny F."/>
            <person name="Miyauchi S."/>
            <person name="Thiergart T."/>
            <person name="Pickel B."/>
            <person name="Atanasova L."/>
            <person name="Karlsson M."/>
            <person name="Huettel B."/>
            <person name="Barry K.W."/>
            <person name="Haridas S."/>
            <person name="Chen C."/>
            <person name="Bauer D."/>
            <person name="Andreopoulos W."/>
            <person name="Pangilinan J."/>
            <person name="LaButti K."/>
            <person name="Riley R."/>
            <person name="Lipzen A."/>
            <person name="Clum A."/>
            <person name="Drula E."/>
            <person name="Henrissat B."/>
            <person name="Kohler A."/>
            <person name="Grigoriev I.V."/>
            <person name="Martin F.M."/>
            <person name="Hacquard S."/>
        </authorList>
    </citation>
    <scope>NUCLEOTIDE SEQUENCE</scope>
    <source>
        <strain evidence="1">MPI-CAGE-AT-0147</strain>
    </source>
</reference>
<keyword evidence="2" id="KW-1185">Reference proteome</keyword>
<evidence type="ECO:0000313" key="2">
    <source>
        <dbReference type="Proteomes" id="UP000738349"/>
    </source>
</evidence>
<dbReference type="Proteomes" id="UP000738349">
    <property type="component" value="Unassembled WGS sequence"/>
</dbReference>
<comment type="caution">
    <text evidence="1">The sequence shown here is derived from an EMBL/GenBank/DDBJ whole genome shotgun (WGS) entry which is preliminary data.</text>
</comment>